<dbReference type="AlphaFoldDB" id="A0A2G2WYB7"/>
<keyword evidence="3" id="KW-1185">Reference proteome</keyword>
<dbReference type="EMBL" id="MLFT02000004">
    <property type="protein sequence ID" value="PHT50237.1"/>
    <property type="molecule type" value="Genomic_DNA"/>
</dbReference>
<feature type="compositionally biased region" description="Acidic residues" evidence="1">
    <location>
        <begin position="62"/>
        <end position="73"/>
    </location>
</feature>
<reference evidence="2 3" key="1">
    <citation type="journal article" date="2017" name="Genome Biol.">
        <title>New reference genome sequences of hot pepper reveal the massive evolution of plant disease-resistance genes by retroduplication.</title>
        <authorList>
            <person name="Kim S."/>
            <person name="Park J."/>
            <person name="Yeom S.I."/>
            <person name="Kim Y.M."/>
            <person name="Seo E."/>
            <person name="Kim K.T."/>
            <person name="Kim M.S."/>
            <person name="Lee J.M."/>
            <person name="Cheong K."/>
            <person name="Shin H.S."/>
            <person name="Kim S.B."/>
            <person name="Han K."/>
            <person name="Lee J."/>
            <person name="Park M."/>
            <person name="Lee H.A."/>
            <person name="Lee H.Y."/>
            <person name="Lee Y."/>
            <person name="Oh S."/>
            <person name="Lee J.H."/>
            <person name="Choi E."/>
            <person name="Choi E."/>
            <person name="Lee S.E."/>
            <person name="Jeon J."/>
            <person name="Kim H."/>
            <person name="Choi G."/>
            <person name="Song H."/>
            <person name="Lee J."/>
            <person name="Lee S.C."/>
            <person name="Kwon J.K."/>
            <person name="Lee H.Y."/>
            <person name="Koo N."/>
            <person name="Hong Y."/>
            <person name="Kim R.W."/>
            <person name="Kang W.H."/>
            <person name="Huh J.H."/>
            <person name="Kang B.C."/>
            <person name="Yang T.J."/>
            <person name="Lee Y.H."/>
            <person name="Bennetzen J.L."/>
            <person name="Choi D."/>
        </authorList>
    </citation>
    <scope>NUCLEOTIDE SEQUENCE [LARGE SCALE GENOMIC DNA]</scope>
    <source>
        <strain evidence="3">cv. PBC81</strain>
    </source>
</reference>
<evidence type="ECO:0000313" key="2">
    <source>
        <dbReference type="EMBL" id="PHT50237.1"/>
    </source>
</evidence>
<feature type="compositionally biased region" description="Acidic residues" evidence="1">
    <location>
        <begin position="87"/>
        <end position="96"/>
    </location>
</feature>
<feature type="compositionally biased region" description="Basic and acidic residues" evidence="1">
    <location>
        <begin position="138"/>
        <end position="148"/>
    </location>
</feature>
<feature type="compositionally biased region" description="Basic and acidic residues" evidence="1">
    <location>
        <begin position="183"/>
        <end position="194"/>
    </location>
</feature>
<dbReference type="OrthoDB" id="1287810at2759"/>
<organism evidence="2 3">
    <name type="scientific">Capsicum baccatum</name>
    <name type="common">Peruvian pepper</name>
    <dbReference type="NCBI Taxonomy" id="33114"/>
    <lineage>
        <taxon>Eukaryota</taxon>
        <taxon>Viridiplantae</taxon>
        <taxon>Streptophyta</taxon>
        <taxon>Embryophyta</taxon>
        <taxon>Tracheophyta</taxon>
        <taxon>Spermatophyta</taxon>
        <taxon>Magnoliopsida</taxon>
        <taxon>eudicotyledons</taxon>
        <taxon>Gunneridae</taxon>
        <taxon>Pentapetalae</taxon>
        <taxon>asterids</taxon>
        <taxon>lamiids</taxon>
        <taxon>Solanales</taxon>
        <taxon>Solanaceae</taxon>
        <taxon>Solanoideae</taxon>
        <taxon>Capsiceae</taxon>
        <taxon>Capsicum</taxon>
    </lineage>
</organism>
<accession>A0A2G2WYB7</accession>
<proteinExistence type="predicted"/>
<feature type="compositionally biased region" description="Basic and acidic residues" evidence="1">
    <location>
        <begin position="155"/>
        <end position="170"/>
    </location>
</feature>
<feature type="region of interest" description="Disordered" evidence="1">
    <location>
        <begin position="43"/>
        <end position="117"/>
    </location>
</feature>
<protein>
    <submittedName>
        <fullName evidence="2">Uncharacterized protein</fullName>
    </submittedName>
</protein>
<gene>
    <name evidence="2" type="ORF">CQW23_09984</name>
</gene>
<feature type="compositionally biased region" description="Basic residues" evidence="1">
    <location>
        <begin position="195"/>
        <end position="205"/>
    </location>
</feature>
<feature type="region of interest" description="Disordered" evidence="1">
    <location>
        <begin position="138"/>
        <end position="205"/>
    </location>
</feature>
<reference evidence="3" key="2">
    <citation type="journal article" date="2017" name="J. Anim. Genet.">
        <title>Multiple reference genome sequences of hot pepper reveal the massive evolution of plant disease resistance genes by retroduplication.</title>
        <authorList>
            <person name="Kim S."/>
            <person name="Park J."/>
            <person name="Yeom S.-I."/>
            <person name="Kim Y.-M."/>
            <person name="Seo E."/>
            <person name="Kim K.-T."/>
            <person name="Kim M.-S."/>
            <person name="Lee J.M."/>
            <person name="Cheong K."/>
            <person name="Shin H.-S."/>
            <person name="Kim S.-B."/>
            <person name="Han K."/>
            <person name="Lee J."/>
            <person name="Park M."/>
            <person name="Lee H.-A."/>
            <person name="Lee H.-Y."/>
            <person name="Lee Y."/>
            <person name="Oh S."/>
            <person name="Lee J.H."/>
            <person name="Choi E."/>
            <person name="Choi E."/>
            <person name="Lee S.E."/>
            <person name="Jeon J."/>
            <person name="Kim H."/>
            <person name="Choi G."/>
            <person name="Song H."/>
            <person name="Lee J."/>
            <person name="Lee S.-C."/>
            <person name="Kwon J.-K."/>
            <person name="Lee H.-Y."/>
            <person name="Koo N."/>
            <person name="Hong Y."/>
            <person name="Kim R.W."/>
            <person name="Kang W.-H."/>
            <person name="Huh J.H."/>
            <person name="Kang B.-C."/>
            <person name="Yang T.-J."/>
            <person name="Lee Y.-H."/>
            <person name="Bennetzen J.L."/>
            <person name="Choi D."/>
        </authorList>
    </citation>
    <scope>NUCLEOTIDE SEQUENCE [LARGE SCALE GENOMIC DNA]</scope>
    <source>
        <strain evidence="3">cv. PBC81</strain>
    </source>
</reference>
<comment type="caution">
    <text evidence="2">The sequence shown here is derived from an EMBL/GenBank/DDBJ whole genome shotgun (WGS) entry which is preliminary data.</text>
</comment>
<sequence length="205" mass="22540">MGACASKQNVLNCEAPEVKPENAAANSVGLVIKKDVAKNDETLIAEDGDSDKNPSLDNLLNNEEDTGSIEDKEETSVKASKVASEEDKLELEDEKVVDDGPKTDASTCVEENKTDEVKSNIHVEKNVEEVVKPLVESENKIDDQKKLPEVAPTEKTVEEVKPAITEDKNIEVQSTAAEDPNFEAEKKKTEDKPASTKKGKFWWDK</sequence>
<evidence type="ECO:0000313" key="3">
    <source>
        <dbReference type="Proteomes" id="UP000224567"/>
    </source>
</evidence>
<evidence type="ECO:0000256" key="1">
    <source>
        <dbReference type="SAM" id="MobiDB-lite"/>
    </source>
</evidence>
<name>A0A2G2WYB7_CAPBA</name>
<dbReference type="Proteomes" id="UP000224567">
    <property type="component" value="Unassembled WGS sequence"/>
</dbReference>